<evidence type="ECO:0000256" key="1">
    <source>
        <dbReference type="SAM" id="MobiDB-lite"/>
    </source>
</evidence>
<feature type="region of interest" description="Disordered" evidence="1">
    <location>
        <begin position="463"/>
        <end position="485"/>
    </location>
</feature>
<comment type="caution">
    <text evidence="2">The sequence shown here is derived from an EMBL/GenBank/DDBJ whole genome shotgun (WGS) entry which is preliminary data.</text>
</comment>
<reference evidence="2 3" key="1">
    <citation type="submission" date="2024-04" db="EMBL/GenBank/DDBJ databases">
        <title>Tritrichomonas musculus Genome.</title>
        <authorList>
            <person name="Alves-Ferreira E."/>
            <person name="Grigg M."/>
            <person name="Lorenzi H."/>
            <person name="Galac M."/>
        </authorList>
    </citation>
    <scope>NUCLEOTIDE SEQUENCE [LARGE SCALE GENOMIC DNA]</scope>
    <source>
        <strain evidence="2 3">EAF2021</strain>
    </source>
</reference>
<evidence type="ECO:0000313" key="2">
    <source>
        <dbReference type="EMBL" id="KAK8871870.1"/>
    </source>
</evidence>
<feature type="region of interest" description="Disordered" evidence="1">
    <location>
        <begin position="356"/>
        <end position="381"/>
    </location>
</feature>
<gene>
    <name evidence="2" type="ORF">M9Y10_007615</name>
</gene>
<feature type="compositionally biased region" description="Polar residues" evidence="1">
    <location>
        <begin position="463"/>
        <end position="473"/>
    </location>
</feature>
<feature type="compositionally biased region" description="Basic residues" evidence="1">
    <location>
        <begin position="476"/>
        <end position="485"/>
    </location>
</feature>
<sequence length="485" mass="56983">MKVDEIKLNNFFRFIISIASNHHHDDSFFKNIYQIIQHYEEQIKQTFTNLEIYSIFENNKTILLFLFENKIIKIDDDIYSKIIAKTEANGNCYCYFFYPEVKEFFGEEKIKIIHDELLSKNSDVFDRFNEKRHEGENDSYLYSLIRQDSVEEFVSFATKSNLKLTMTSIAENAFIGCISLAGKLKGFDTSEKPKNQGTALQWSTLDSISTGNSWNTERNERSSSLKKDNGQYVSRQSWINSNNNSSWNSNDNSNSSSLIVSLITDSIKTANDTSSMQVMHKSFNSNKSNGFYRLYSQNKIEFNSANSIKFWNDLSSQPNKMAIQENSQPLPIENPISNETDHTMTQINEQLKPNIEEEEETNAKQRRSHSVSSKRKKKLKKRIPKFTDNYEEEEDFMNLYQQQQFLPNQYYYQPQQFVPNQYYYQPQMFAVNQMNYQQQALYEAQMMQMPMLQAMQMNGANQVQLNQESQTEPMQRRAKKKKSHK</sequence>
<protein>
    <submittedName>
        <fullName evidence="2">Uncharacterized protein</fullName>
    </submittedName>
</protein>
<name>A0ABR2J418_9EUKA</name>
<dbReference type="Proteomes" id="UP001470230">
    <property type="component" value="Unassembled WGS sequence"/>
</dbReference>
<proteinExistence type="predicted"/>
<organism evidence="2 3">
    <name type="scientific">Tritrichomonas musculus</name>
    <dbReference type="NCBI Taxonomy" id="1915356"/>
    <lineage>
        <taxon>Eukaryota</taxon>
        <taxon>Metamonada</taxon>
        <taxon>Parabasalia</taxon>
        <taxon>Tritrichomonadida</taxon>
        <taxon>Tritrichomonadidae</taxon>
        <taxon>Tritrichomonas</taxon>
    </lineage>
</organism>
<accession>A0ABR2J418</accession>
<dbReference type="EMBL" id="JAPFFF010000013">
    <property type="protein sequence ID" value="KAK8871870.1"/>
    <property type="molecule type" value="Genomic_DNA"/>
</dbReference>
<feature type="compositionally biased region" description="Basic residues" evidence="1">
    <location>
        <begin position="364"/>
        <end position="381"/>
    </location>
</feature>
<keyword evidence="3" id="KW-1185">Reference proteome</keyword>
<evidence type="ECO:0000313" key="3">
    <source>
        <dbReference type="Proteomes" id="UP001470230"/>
    </source>
</evidence>